<feature type="compositionally biased region" description="Polar residues" evidence="2">
    <location>
        <begin position="1"/>
        <end position="17"/>
    </location>
</feature>
<evidence type="ECO:0000256" key="2">
    <source>
        <dbReference type="SAM" id="MobiDB-lite"/>
    </source>
</evidence>
<evidence type="ECO:0000313" key="3">
    <source>
        <dbReference type="EMBL" id="CUF06383.1"/>
    </source>
</evidence>
<feature type="region of interest" description="Disordered" evidence="2">
    <location>
        <begin position="1"/>
        <end position="24"/>
    </location>
</feature>
<organism evidence="3 4">
    <name type="scientific">Bodo saltans</name>
    <name type="common">Flagellated protozoan</name>
    <dbReference type="NCBI Taxonomy" id="75058"/>
    <lineage>
        <taxon>Eukaryota</taxon>
        <taxon>Discoba</taxon>
        <taxon>Euglenozoa</taxon>
        <taxon>Kinetoplastea</taxon>
        <taxon>Metakinetoplastina</taxon>
        <taxon>Eubodonida</taxon>
        <taxon>Bodonidae</taxon>
        <taxon>Bodo</taxon>
    </lineage>
</organism>
<proteinExistence type="predicted"/>
<accession>A0A0S4IKE2</accession>
<keyword evidence="4" id="KW-1185">Reference proteome</keyword>
<dbReference type="VEuPathDB" id="TriTrypDB:BSAL_58650"/>
<gene>
    <name evidence="3" type="ORF">BSAL_58650</name>
</gene>
<evidence type="ECO:0000313" key="4">
    <source>
        <dbReference type="Proteomes" id="UP000051952"/>
    </source>
</evidence>
<name>A0A0S4IKE2_BODSA</name>
<sequence length="647" mass="70648">MSGNGDTAASRSSTLASGYSDGDDQKKLTMLKKAVIALTKQKQELEATNDVLTSKLAQLGGALSEAHETENQLRQEVEQLREALKVSQTKSSTSAVAVASTLKGLFTSHSATTASAAANISPVLTARHQPPRSSSPSAATPEFNDAQEQLLHVNESMHMQIFEMKASHVAAMKAAKELEASLRSDIRKLEDANTLFSKQRADTEREVELLSGEIDGLKASLVFAHTFLYLEQSPSPSSPPEIKVVEHIHKAEVPSSITHAAARRMTFVVGSVERVASAVGGIVAATKGLWEERATMGSHGSPEARRLRNLVAALANKPSELLAPLKTLSDMCNKEVCDHSHFTHVQIACMQPMQEWLSTLLPFLHLCVEGSIPLASRTSKYQIPNSVLRYLGGNEGQLVADDGATSSQHHRSTSVLRDVAVDALTRGLRHHIASRESILRTVQVLMSRRLNRQLHTHTIPSSAPSSCLLFLDTLQHATVLNSCGESLHDARASLSVCLQLWASLVIEPRVKRCIEELVNDVARLSVIWSHPSGDQDGTLVDAMASSKKSNVLSSRADTEEDTRYLTALLQHADQSCLMYFTQCQHAIGELCARNQQLDRLNSFNAELKSMLVEKDEELRSTREAYELQLRVLSDTLTAADAGTPRRE</sequence>
<reference evidence="4" key="1">
    <citation type="submission" date="2015-09" db="EMBL/GenBank/DDBJ databases">
        <authorList>
            <consortium name="Pathogen Informatics"/>
        </authorList>
    </citation>
    <scope>NUCLEOTIDE SEQUENCE [LARGE SCALE GENOMIC DNA]</scope>
    <source>
        <strain evidence="4">Lake Konstanz</strain>
    </source>
</reference>
<protein>
    <submittedName>
        <fullName evidence="3">Uncharacterized protein</fullName>
    </submittedName>
</protein>
<dbReference type="AlphaFoldDB" id="A0A0S4IKE2"/>
<keyword evidence="1" id="KW-0175">Coiled coil</keyword>
<feature type="coiled-coil region" evidence="1">
    <location>
        <begin position="28"/>
        <end position="90"/>
    </location>
</feature>
<dbReference type="OrthoDB" id="250182at2759"/>
<feature type="coiled-coil region" evidence="1">
    <location>
        <begin position="172"/>
        <end position="220"/>
    </location>
</feature>
<dbReference type="Proteomes" id="UP000051952">
    <property type="component" value="Unassembled WGS sequence"/>
</dbReference>
<evidence type="ECO:0000256" key="1">
    <source>
        <dbReference type="SAM" id="Coils"/>
    </source>
</evidence>
<dbReference type="EMBL" id="CYKH01000235">
    <property type="protein sequence ID" value="CUF06383.1"/>
    <property type="molecule type" value="Genomic_DNA"/>
</dbReference>